<evidence type="ECO:0000256" key="3">
    <source>
        <dbReference type="ARBA" id="ARBA00022679"/>
    </source>
</evidence>
<evidence type="ECO:0000256" key="6">
    <source>
        <dbReference type="ARBA" id="ARBA00023136"/>
    </source>
</evidence>
<dbReference type="GO" id="GO:0089702">
    <property type="term" value="F:undecaprenyl-phosphate glucose phosphotransferase activity"/>
    <property type="evidence" value="ECO:0007669"/>
    <property type="project" value="UniProtKB-EC"/>
</dbReference>
<evidence type="ECO:0000256" key="2">
    <source>
        <dbReference type="ARBA" id="ARBA00006464"/>
    </source>
</evidence>
<keyword evidence="5" id="KW-1133">Transmembrane helix</keyword>
<keyword evidence="4" id="KW-0812">Transmembrane</keyword>
<dbReference type="InterPro" id="IPR003362">
    <property type="entry name" value="Bact_transf"/>
</dbReference>
<dbReference type="Gene3D" id="3.40.50.720">
    <property type="entry name" value="NAD(P)-binding Rossmann-like Domain"/>
    <property type="match status" value="1"/>
</dbReference>
<keyword evidence="6" id="KW-0472">Membrane</keyword>
<evidence type="ECO:0000256" key="4">
    <source>
        <dbReference type="ARBA" id="ARBA00022692"/>
    </source>
</evidence>
<dbReference type="NCBIfam" id="TIGR03025">
    <property type="entry name" value="EPS_sugtrans"/>
    <property type="match status" value="1"/>
</dbReference>
<gene>
    <name evidence="8" type="ORF">ENP47_00115</name>
</gene>
<name>A0A7C2BDI5_THERO</name>
<protein>
    <submittedName>
        <fullName evidence="8">Undecaprenyl-phosphate glucose phosphotransferase</fullName>
        <ecNumber evidence="8">2.7.8.31</ecNumber>
    </submittedName>
</protein>
<comment type="subcellular location">
    <subcellularLocation>
        <location evidence="1">Membrane</location>
        <topology evidence="1">Multi-pass membrane protein</topology>
    </subcellularLocation>
</comment>
<dbReference type="EC" id="2.7.8.31" evidence="8"/>
<dbReference type="PANTHER" id="PTHR30576">
    <property type="entry name" value="COLANIC BIOSYNTHESIS UDP-GLUCOSE LIPID CARRIER TRANSFERASE"/>
    <property type="match status" value="1"/>
</dbReference>
<dbReference type="EMBL" id="DSJL01000001">
    <property type="protein sequence ID" value="HEF64007.1"/>
    <property type="molecule type" value="Genomic_DNA"/>
</dbReference>
<dbReference type="Pfam" id="PF13727">
    <property type="entry name" value="CoA_binding_3"/>
    <property type="match status" value="1"/>
</dbReference>
<dbReference type="Pfam" id="PF02397">
    <property type="entry name" value="Bac_transf"/>
    <property type="match status" value="1"/>
</dbReference>
<dbReference type="AlphaFoldDB" id="A0A7C2BDI5"/>
<accession>A0A7C2BDI5</accession>
<evidence type="ECO:0000313" key="8">
    <source>
        <dbReference type="EMBL" id="HEF64007.1"/>
    </source>
</evidence>
<evidence type="ECO:0000256" key="1">
    <source>
        <dbReference type="ARBA" id="ARBA00004141"/>
    </source>
</evidence>
<proteinExistence type="inferred from homology"/>
<evidence type="ECO:0000259" key="7">
    <source>
        <dbReference type="Pfam" id="PF02397"/>
    </source>
</evidence>
<evidence type="ECO:0000256" key="5">
    <source>
        <dbReference type="ARBA" id="ARBA00022989"/>
    </source>
</evidence>
<sequence>MAVRTSEGAAPRRRRSRRRTWFPRVGQAALDGALLALAFWLAYQVRYGWELGGDIPASFVQPFSAFLGRTALFVGLALVILTLRGLYRLPRWTSFLDEASIIASGVTTAMALVILYSFLSRFSPSRLIFIYAWILAIGLLVTQRLVGRWIRAWLWAHERGVDRVVVIGSGPAARRIMQYLYNHPRLGYRVLGYIDLEPPLEPLALGTERGVVQPPYLGTLDEAVDRFRSTQVDEVIVALPPAHHDRVLEVVEQCRELDIAFSLVPDLFELALDRVQISEVAGLPLIGIKESRLQGWNWWIKRSMDIAIATTVLVLAAPLMLLIALAIKLDSPGPVLFRQTRIGKGGKPFTLYKFRSMVDGADRQQEALRRATGRSALLFKLRDDPRVTRVGRFLRRTSLDELPQFFNVLKGEMSVVGPRPPVPEEVAEYQDWHLQRLLVTPGLTGLWQVNGRSDLTFDEMVRLDLYYVENWSPWLDLKVILRTVPVVLTGRGAY</sequence>
<dbReference type="SUPFAM" id="SSF51735">
    <property type="entry name" value="NAD(P)-binding Rossmann-fold domains"/>
    <property type="match status" value="1"/>
</dbReference>
<dbReference type="GO" id="GO:0016020">
    <property type="term" value="C:membrane"/>
    <property type="evidence" value="ECO:0007669"/>
    <property type="project" value="UniProtKB-SubCell"/>
</dbReference>
<dbReference type="NCBIfam" id="TIGR03023">
    <property type="entry name" value="WcaJ_sugtrans"/>
    <property type="match status" value="1"/>
</dbReference>
<dbReference type="InterPro" id="IPR017473">
    <property type="entry name" value="Undecaprenyl-P_gluc_Ptfrase"/>
</dbReference>
<comment type="similarity">
    <text evidence="2">Belongs to the bacterial sugar transferase family.</text>
</comment>
<dbReference type="PANTHER" id="PTHR30576:SF10">
    <property type="entry name" value="SLL5057 PROTEIN"/>
    <property type="match status" value="1"/>
</dbReference>
<feature type="domain" description="Bacterial sugar transferase" evidence="7">
    <location>
        <begin position="301"/>
        <end position="488"/>
    </location>
</feature>
<organism evidence="8">
    <name type="scientific">Thermomicrobium roseum</name>
    <dbReference type="NCBI Taxonomy" id="500"/>
    <lineage>
        <taxon>Bacteria</taxon>
        <taxon>Pseudomonadati</taxon>
        <taxon>Thermomicrobiota</taxon>
        <taxon>Thermomicrobia</taxon>
        <taxon>Thermomicrobiales</taxon>
        <taxon>Thermomicrobiaceae</taxon>
        <taxon>Thermomicrobium</taxon>
    </lineage>
</organism>
<comment type="caution">
    <text evidence="8">The sequence shown here is derived from an EMBL/GenBank/DDBJ whole genome shotgun (WGS) entry which is preliminary data.</text>
</comment>
<dbReference type="InterPro" id="IPR017475">
    <property type="entry name" value="EPS_sugar_tfrase"/>
</dbReference>
<reference evidence="8" key="1">
    <citation type="journal article" date="2020" name="mSystems">
        <title>Genome- and Community-Level Interaction Insights into Carbon Utilization and Element Cycling Functions of Hydrothermarchaeota in Hydrothermal Sediment.</title>
        <authorList>
            <person name="Zhou Z."/>
            <person name="Liu Y."/>
            <person name="Xu W."/>
            <person name="Pan J."/>
            <person name="Luo Z.H."/>
            <person name="Li M."/>
        </authorList>
    </citation>
    <scope>NUCLEOTIDE SEQUENCE [LARGE SCALE GENOMIC DNA]</scope>
    <source>
        <strain evidence="8">SpSt-222</strain>
    </source>
</reference>
<dbReference type="InterPro" id="IPR036291">
    <property type="entry name" value="NAD(P)-bd_dom_sf"/>
</dbReference>
<keyword evidence="3 8" id="KW-0808">Transferase</keyword>